<proteinExistence type="predicted"/>
<evidence type="ECO:0000313" key="1">
    <source>
        <dbReference type="EMBL" id="QGX96469.1"/>
    </source>
</evidence>
<dbReference type="GeneID" id="43371406"/>
<evidence type="ECO:0000313" key="2">
    <source>
        <dbReference type="Proteomes" id="UP000428325"/>
    </source>
</evidence>
<keyword evidence="2" id="KW-1185">Reference proteome</keyword>
<sequence>MGISFRAWLDEHREQFHDDGPKRCAMHAAYTAFLGLWYTLTSRRSIGRNVYEKEWDLLVVLDACRVDVLEAVADDYEFVDSIDRVLSVGSHSREWLAGTFTDARRDDIARTAMVTGNGHTQAIFFDDEFPPKETVPFCRPKWDVVDGDDFDLLEMVWQDDHPEGYGVPPRSITDRTIAAGREGDHDRLIAHYMQPHIPYIADAMREDREPTEDEARGWKRLESGDLDADTHWDLYEANLRLVLDDVELLLENIDAERVAITADHGNVFGEWGTYGHPEGFPHPDVRVVPWVETSATDSGTHSPEGLREDEVATSVEEHLEAMGYV</sequence>
<dbReference type="OrthoDB" id="100846at2157"/>
<reference evidence="1 2" key="1">
    <citation type="submission" date="2018-12" db="EMBL/GenBank/DDBJ databases">
        <title>Complete genome sequence of Haloplanus rallus MBLA0036.</title>
        <authorList>
            <person name="Nam Y.-d."/>
            <person name="Kang J."/>
            <person name="Chung W.-H."/>
            <person name="Park Y.S."/>
        </authorList>
    </citation>
    <scope>NUCLEOTIDE SEQUENCE [LARGE SCALE GENOMIC DNA]</scope>
    <source>
        <strain evidence="1 2">MBLA0036</strain>
    </source>
</reference>
<dbReference type="AlphaFoldDB" id="A0A6B9FGV0"/>
<protein>
    <submittedName>
        <fullName evidence="1">Uncharacterized protein</fullName>
    </submittedName>
</protein>
<gene>
    <name evidence="1" type="ORF">EI982_17635</name>
</gene>
<dbReference type="Proteomes" id="UP000428325">
    <property type="component" value="Chromosome"/>
</dbReference>
<dbReference type="EMBL" id="CP034345">
    <property type="protein sequence ID" value="QGX96469.1"/>
    <property type="molecule type" value="Genomic_DNA"/>
</dbReference>
<dbReference type="Gene3D" id="3.40.720.10">
    <property type="entry name" value="Alkaline Phosphatase, subunit A"/>
    <property type="match status" value="1"/>
</dbReference>
<dbReference type="KEGG" id="hra:EI982_17635"/>
<name>A0A6B9FGV0_9EURY</name>
<dbReference type="SUPFAM" id="SSF53649">
    <property type="entry name" value="Alkaline phosphatase-like"/>
    <property type="match status" value="1"/>
</dbReference>
<organism evidence="1 2">
    <name type="scientific">Haloplanus rallus</name>
    <dbReference type="NCBI Taxonomy" id="1816183"/>
    <lineage>
        <taxon>Archaea</taxon>
        <taxon>Methanobacteriati</taxon>
        <taxon>Methanobacteriota</taxon>
        <taxon>Stenosarchaea group</taxon>
        <taxon>Halobacteria</taxon>
        <taxon>Halobacteriales</taxon>
        <taxon>Haloferacaceae</taxon>
        <taxon>Haloplanus</taxon>
    </lineage>
</organism>
<dbReference type="RefSeq" id="WP_157690933.1">
    <property type="nucleotide sequence ID" value="NZ_CP034345.1"/>
</dbReference>
<accession>A0A6B9FGV0</accession>
<dbReference type="InterPro" id="IPR017850">
    <property type="entry name" value="Alkaline_phosphatase_core_sf"/>
</dbReference>